<evidence type="ECO:0000256" key="2">
    <source>
        <dbReference type="ARBA" id="ARBA00022617"/>
    </source>
</evidence>
<dbReference type="InterPro" id="IPR034804">
    <property type="entry name" value="SQR/QFR_C/D"/>
</dbReference>
<dbReference type="Proteomes" id="UP000320095">
    <property type="component" value="Unassembled WGS sequence"/>
</dbReference>
<evidence type="ECO:0000256" key="1">
    <source>
        <dbReference type="ARBA" id="ARBA00004370"/>
    </source>
</evidence>
<dbReference type="InterPro" id="IPR000701">
    <property type="entry name" value="SuccDH_FuR_B_TM-su"/>
</dbReference>
<keyword evidence="6" id="KW-0408">Iron</keyword>
<dbReference type="GO" id="GO:0016020">
    <property type="term" value="C:membrane"/>
    <property type="evidence" value="ECO:0007669"/>
    <property type="project" value="UniProtKB-SubCell"/>
</dbReference>
<comment type="subcellular location">
    <subcellularLocation>
        <location evidence="1">Membrane</location>
    </subcellularLocation>
</comment>
<dbReference type="Gene3D" id="1.20.1300.10">
    <property type="entry name" value="Fumarate reductase/succinate dehydrogenase, transmembrane subunit"/>
    <property type="match status" value="1"/>
</dbReference>
<name>A0A502EC79_9MYCO</name>
<reference evidence="10 11" key="1">
    <citation type="journal article" date="2019" name="Environ. Microbiol.">
        <title>Species interactions and distinct microbial communities in high Arctic permafrost affected cryosols are associated with the CH4 and CO2 gas fluxes.</title>
        <authorList>
            <person name="Altshuler I."/>
            <person name="Hamel J."/>
            <person name="Turney S."/>
            <person name="Magnuson E."/>
            <person name="Levesque R."/>
            <person name="Greer C."/>
            <person name="Whyte L.G."/>
        </authorList>
    </citation>
    <scope>NUCLEOTIDE SEQUENCE [LARGE SCALE GENOMIC DNA]</scope>
    <source>
        <strain evidence="10 11">S5.20</strain>
    </source>
</reference>
<evidence type="ECO:0000313" key="11">
    <source>
        <dbReference type="Proteomes" id="UP000320095"/>
    </source>
</evidence>
<evidence type="ECO:0000256" key="3">
    <source>
        <dbReference type="ARBA" id="ARBA00022692"/>
    </source>
</evidence>
<dbReference type="GO" id="GO:0046872">
    <property type="term" value="F:metal ion binding"/>
    <property type="evidence" value="ECO:0007669"/>
    <property type="project" value="UniProtKB-KW"/>
</dbReference>
<keyword evidence="2" id="KW-0349">Heme</keyword>
<keyword evidence="3 9" id="KW-0812">Transmembrane</keyword>
<feature type="compositionally biased region" description="Basic and acidic residues" evidence="8">
    <location>
        <begin position="9"/>
        <end position="26"/>
    </location>
</feature>
<organism evidence="10 11">
    <name type="scientific">Mycolicibacterium hodleri</name>
    <dbReference type="NCBI Taxonomy" id="49897"/>
    <lineage>
        <taxon>Bacteria</taxon>
        <taxon>Bacillati</taxon>
        <taxon>Actinomycetota</taxon>
        <taxon>Actinomycetes</taxon>
        <taxon>Mycobacteriales</taxon>
        <taxon>Mycobacteriaceae</taxon>
        <taxon>Mycolicibacterium</taxon>
    </lineage>
</organism>
<dbReference type="SUPFAM" id="SSF81343">
    <property type="entry name" value="Fumarate reductase respiratory complex transmembrane subunits"/>
    <property type="match status" value="1"/>
</dbReference>
<evidence type="ECO:0000313" key="10">
    <source>
        <dbReference type="EMBL" id="TPG34619.1"/>
    </source>
</evidence>
<evidence type="ECO:0000256" key="7">
    <source>
        <dbReference type="ARBA" id="ARBA00023136"/>
    </source>
</evidence>
<keyword evidence="11" id="KW-1185">Reference proteome</keyword>
<accession>A0A502EC79</accession>
<comment type="caution">
    <text evidence="10">The sequence shown here is derived from an EMBL/GenBank/DDBJ whole genome shotgun (WGS) entry which is preliminary data.</text>
</comment>
<gene>
    <name evidence="10" type="ORF">EAH80_14005</name>
</gene>
<dbReference type="Pfam" id="PF01127">
    <property type="entry name" value="Sdh_cyt"/>
    <property type="match status" value="1"/>
</dbReference>
<feature type="region of interest" description="Disordered" evidence="8">
    <location>
        <begin position="1"/>
        <end position="52"/>
    </location>
</feature>
<keyword evidence="5 9" id="KW-1133">Transmembrane helix</keyword>
<keyword evidence="7 9" id="KW-0472">Membrane</keyword>
<proteinExistence type="predicted"/>
<dbReference type="OrthoDB" id="67843at2"/>
<keyword evidence="4" id="KW-0479">Metal-binding</keyword>
<evidence type="ECO:0000256" key="8">
    <source>
        <dbReference type="SAM" id="MobiDB-lite"/>
    </source>
</evidence>
<dbReference type="CDD" id="cd03500">
    <property type="entry name" value="SQR_TypeA_SdhD_like"/>
    <property type="match status" value="1"/>
</dbReference>
<dbReference type="EMBL" id="RCZG01000004">
    <property type="protein sequence ID" value="TPG34619.1"/>
    <property type="molecule type" value="Genomic_DNA"/>
</dbReference>
<evidence type="ECO:0000256" key="4">
    <source>
        <dbReference type="ARBA" id="ARBA00022723"/>
    </source>
</evidence>
<feature type="transmembrane region" description="Helical" evidence="9">
    <location>
        <begin position="62"/>
        <end position="84"/>
    </location>
</feature>
<feature type="transmembrane region" description="Helical" evidence="9">
    <location>
        <begin position="143"/>
        <end position="165"/>
    </location>
</feature>
<sequence length="172" mass="19349">MSASAGRSEATRGGRSKENPYDHVSERGGPAPVMQRSHDRPAGLDNPRSPRGRSAMPNFEKYAWLFMRFSGVVLVVLALGHLFVGLIWDGGVYRIDFNYVAQRWASPFWQTWDLLLLWLAQLHGGNGMRTIINDYARKDSTKFWLNTVLALSVLFTVVLGTYVLLTFDANIS</sequence>
<evidence type="ECO:0000256" key="6">
    <source>
        <dbReference type="ARBA" id="ARBA00023004"/>
    </source>
</evidence>
<dbReference type="AlphaFoldDB" id="A0A502EC79"/>
<evidence type="ECO:0000256" key="9">
    <source>
        <dbReference type="SAM" id="Phobius"/>
    </source>
</evidence>
<protein>
    <submittedName>
        <fullName evidence="10">Succinate dehydrogenase</fullName>
    </submittedName>
</protein>
<evidence type="ECO:0000256" key="5">
    <source>
        <dbReference type="ARBA" id="ARBA00022989"/>
    </source>
</evidence>